<accession>G7Y9V9</accession>
<sequence>MPDCASGQLDSGEAKPVGFVIRVAWFSSRDLDYMVNRIQHDAFILSAITPHVLVTDLASLVRYVAMACYIRKVRFLKATTECPKSTETLSSVDVDQTDNAPSIYSASQLSIKPRQRVSALLKLPITWLCIDEASLGYLSVTDPYDPIVSQMNENPLSKTSKFIEVFWYTRIIAIMARSTVRDKMQQTAMRKLPGVRTRTGGWPDCVNLRSLERKRGLIIQSNMDTVLLNTKKRSVEPKALPISDLSKHYRLCKILVSDRDVVYHRKSRDVFGNQYN</sequence>
<protein>
    <submittedName>
        <fullName evidence="1">Uncharacterized protein</fullName>
    </submittedName>
</protein>
<evidence type="ECO:0000313" key="1">
    <source>
        <dbReference type="EMBL" id="GAA49743.1"/>
    </source>
</evidence>
<name>G7Y9V9_CLOSI</name>
<dbReference type="AlphaFoldDB" id="G7Y9V9"/>
<organism evidence="1 2">
    <name type="scientific">Clonorchis sinensis</name>
    <name type="common">Chinese liver fluke</name>
    <dbReference type="NCBI Taxonomy" id="79923"/>
    <lineage>
        <taxon>Eukaryota</taxon>
        <taxon>Metazoa</taxon>
        <taxon>Spiralia</taxon>
        <taxon>Lophotrochozoa</taxon>
        <taxon>Platyhelminthes</taxon>
        <taxon>Trematoda</taxon>
        <taxon>Digenea</taxon>
        <taxon>Opisthorchiida</taxon>
        <taxon>Opisthorchiata</taxon>
        <taxon>Opisthorchiidae</taxon>
        <taxon>Clonorchis</taxon>
    </lineage>
</organism>
<dbReference type="Proteomes" id="UP000008909">
    <property type="component" value="Unassembled WGS sequence"/>
</dbReference>
<gene>
    <name evidence="1" type="ORF">CLF_103509</name>
</gene>
<reference evidence="1" key="1">
    <citation type="journal article" date="2011" name="Genome Biol.">
        <title>The draft genome of the carcinogenic human liver fluke Clonorchis sinensis.</title>
        <authorList>
            <person name="Wang X."/>
            <person name="Chen W."/>
            <person name="Huang Y."/>
            <person name="Sun J."/>
            <person name="Men J."/>
            <person name="Liu H."/>
            <person name="Luo F."/>
            <person name="Guo L."/>
            <person name="Lv X."/>
            <person name="Deng C."/>
            <person name="Zhou C."/>
            <person name="Fan Y."/>
            <person name="Li X."/>
            <person name="Huang L."/>
            <person name="Hu Y."/>
            <person name="Liang C."/>
            <person name="Hu X."/>
            <person name="Xu J."/>
            <person name="Yu X."/>
        </authorList>
    </citation>
    <scope>NUCLEOTIDE SEQUENCE [LARGE SCALE GENOMIC DNA]</scope>
    <source>
        <strain evidence="1">Henan</strain>
    </source>
</reference>
<dbReference type="EMBL" id="DF142982">
    <property type="protein sequence ID" value="GAA49743.1"/>
    <property type="molecule type" value="Genomic_DNA"/>
</dbReference>
<keyword evidence="2" id="KW-1185">Reference proteome</keyword>
<reference key="2">
    <citation type="submission" date="2011-10" db="EMBL/GenBank/DDBJ databases">
        <title>The genome and transcriptome sequence of Clonorchis sinensis provide insights into the carcinogenic liver fluke.</title>
        <authorList>
            <person name="Wang X."/>
            <person name="Huang Y."/>
            <person name="Chen W."/>
            <person name="Liu H."/>
            <person name="Guo L."/>
            <person name="Chen Y."/>
            <person name="Luo F."/>
            <person name="Zhou W."/>
            <person name="Sun J."/>
            <person name="Mao Q."/>
            <person name="Liang P."/>
            <person name="Zhou C."/>
            <person name="Tian Y."/>
            <person name="Men J."/>
            <person name="Lv X."/>
            <person name="Huang L."/>
            <person name="Zhou J."/>
            <person name="Hu Y."/>
            <person name="Li R."/>
            <person name="Zhang F."/>
            <person name="Lei H."/>
            <person name="Li X."/>
            <person name="Hu X."/>
            <person name="Liang C."/>
            <person name="Xu J."/>
            <person name="Wu Z."/>
            <person name="Yu X."/>
        </authorList>
    </citation>
    <scope>NUCLEOTIDE SEQUENCE</scope>
    <source>
        <strain>Henan</strain>
    </source>
</reference>
<evidence type="ECO:0000313" key="2">
    <source>
        <dbReference type="Proteomes" id="UP000008909"/>
    </source>
</evidence>
<proteinExistence type="predicted"/>